<accession>A0AA97JVY1</accession>
<dbReference type="Proteomes" id="UP001190640">
    <property type="component" value="Chromosome 9"/>
</dbReference>
<dbReference type="KEGG" id="emc:129335663"/>
<evidence type="ECO:0000313" key="11">
    <source>
        <dbReference type="RefSeq" id="XP_054844377.1"/>
    </source>
</evidence>
<comment type="similarity">
    <text evidence="3">Belongs to the cytochrome P450 family.</text>
</comment>
<gene>
    <name evidence="11" type="primary">LOC129335663</name>
</gene>
<dbReference type="GO" id="GO:0016712">
    <property type="term" value="F:oxidoreductase activity, acting on paired donors, with incorporation or reduction of molecular oxygen, reduced flavin or flavoprotein as one donor, and incorporation of one atom of oxygen"/>
    <property type="evidence" value="ECO:0007669"/>
    <property type="project" value="InterPro"/>
</dbReference>
<evidence type="ECO:0000256" key="4">
    <source>
        <dbReference type="ARBA" id="ARBA00022723"/>
    </source>
</evidence>
<keyword evidence="7" id="KW-0503">Monooxygenase</keyword>
<dbReference type="GO" id="GO:0005737">
    <property type="term" value="C:cytoplasm"/>
    <property type="evidence" value="ECO:0007669"/>
    <property type="project" value="TreeGrafter"/>
</dbReference>
<dbReference type="GeneID" id="129335663"/>
<comment type="cofactor">
    <cofactor evidence="1">
        <name>heme</name>
        <dbReference type="ChEBI" id="CHEBI:30413"/>
    </cofactor>
</comment>
<dbReference type="InterPro" id="IPR008069">
    <property type="entry name" value="Cyt_P450_E_grp-I_CYP2D-like"/>
</dbReference>
<dbReference type="GO" id="GO:0020037">
    <property type="term" value="F:heme binding"/>
    <property type="evidence" value="ECO:0007669"/>
    <property type="project" value="InterPro"/>
</dbReference>
<dbReference type="Gene3D" id="1.10.630.10">
    <property type="entry name" value="Cytochrome P450"/>
    <property type="match status" value="1"/>
</dbReference>
<dbReference type="GO" id="GO:0005506">
    <property type="term" value="F:iron ion binding"/>
    <property type="evidence" value="ECO:0007669"/>
    <property type="project" value="InterPro"/>
</dbReference>
<dbReference type="PRINTS" id="PR00385">
    <property type="entry name" value="P450"/>
</dbReference>
<sequence length="419" mass="48974">MELFLWLASQFLAVWSNLSMLVIFLTFFTLSFDFMKRRRHWSNYPPGPASFPFVGTMLHINFNKPHLSFTQLSKKYGNIYSLQNSWTNIVVLNGFHTIKGALVDKSEDFADRPYFAVYSQMGYGENNQGFIMAKYNHAWKEQKRFFISMLKDFGMGKKCLEQLIIEEAGYLCSVFSSREGHPFDPHYLINNAVSNVICFLIFGNRFDYNDQKFQRLLHLLEKAIHEDVGFLPQLLHVTPFLLHIPGVVQKVFQHQKLLFDYVAQFLKAHKETWNPSYKRDITDAFLEEIEKKKKEDNSFNEGNFPLVMSDLFAAGTETTTTTLRWGLLYMILHPNIQSKVQEEIDEVIGRNRLPKMEDQTNMPYTRAVIHEIQRFGDIVPTGIFHMTYRDTELEGFFIPKVAVPVQVNSWPEWSFSFSL</sequence>
<dbReference type="SUPFAM" id="SSF48264">
    <property type="entry name" value="Cytochrome P450"/>
    <property type="match status" value="1"/>
</dbReference>
<keyword evidence="5" id="KW-0560">Oxidoreductase</keyword>
<dbReference type="RefSeq" id="XP_054844377.1">
    <property type="nucleotide sequence ID" value="XM_054988402.1"/>
</dbReference>
<keyword evidence="10" id="KW-1185">Reference proteome</keyword>
<organism evidence="10 11">
    <name type="scientific">Eublepharis macularius</name>
    <name type="common">Leopard gecko</name>
    <name type="synonym">Cyrtodactylus macularius</name>
    <dbReference type="NCBI Taxonomy" id="481883"/>
    <lineage>
        <taxon>Eukaryota</taxon>
        <taxon>Metazoa</taxon>
        <taxon>Chordata</taxon>
        <taxon>Craniata</taxon>
        <taxon>Vertebrata</taxon>
        <taxon>Euteleostomi</taxon>
        <taxon>Lepidosauria</taxon>
        <taxon>Squamata</taxon>
        <taxon>Bifurcata</taxon>
        <taxon>Gekkota</taxon>
        <taxon>Eublepharidae</taxon>
        <taxon>Eublepharinae</taxon>
        <taxon>Eublepharis</taxon>
    </lineage>
</organism>
<dbReference type="PRINTS" id="PR00463">
    <property type="entry name" value="EP450I"/>
</dbReference>
<protein>
    <submittedName>
        <fullName evidence="11">Cytochrome P450 2D15-like</fullName>
    </submittedName>
</protein>
<evidence type="ECO:0000256" key="7">
    <source>
        <dbReference type="ARBA" id="ARBA00023033"/>
    </source>
</evidence>
<dbReference type="PANTHER" id="PTHR24300">
    <property type="entry name" value="CYTOCHROME P450 508A4-RELATED"/>
    <property type="match status" value="1"/>
</dbReference>
<evidence type="ECO:0000256" key="8">
    <source>
        <dbReference type="ARBA" id="ARBA00023136"/>
    </source>
</evidence>
<dbReference type="FunFam" id="1.10.630.10:FF:000004">
    <property type="entry name" value="cytochrome P450 2D15 isoform X1"/>
    <property type="match status" value="1"/>
</dbReference>
<dbReference type="GO" id="GO:0016020">
    <property type="term" value="C:membrane"/>
    <property type="evidence" value="ECO:0007669"/>
    <property type="project" value="UniProtKB-SubCell"/>
</dbReference>
<proteinExistence type="inferred from homology"/>
<evidence type="ECO:0000256" key="6">
    <source>
        <dbReference type="ARBA" id="ARBA00023004"/>
    </source>
</evidence>
<dbReference type="InterPro" id="IPR036396">
    <property type="entry name" value="Cyt_P450_sf"/>
</dbReference>
<evidence type="ECO:0000256" key="1">
    <source>
        <dbReference type="ARBA" id="ARBA00001971"/>
    </source>
</evidence>
<evidence type="ECO:0000256" key="9">
    <source>
        <dbReference type="SAM" id="Phobius"/>
    </source>
</evidence>
<keyword evidence="8 9" id="KW-0472">Membrane</keyword>
<feature type="transmembrane region" description="Helical" evidence="9">
    <location>
        <begin position="12"/>
        <end position="32"/>
    </location>
</feature>
<dbReference type="Pfam" id="PF00067">
    <property type="entry name" value="p450"/>
    <property type="match status" value="1"/>
</dbReference>
<keyword evidence="9" id="KW-1133">Transmembrane helix</keyword>
<evidence type="ECO:0000313" key="10">
    <source>
        <dbReference type="Proteomes" id="UP001190640"/>
    </source>
</evidence>
<keyword evidence="9" id="KW-0812">Transmembrane</keyword>
<dbReference type="GO" id="GO:0019369">
    <property type="term" value="P:arachidonate metabolic process"/>
    <property type="evidence" value="ECO:0007669"/>
    <property type="project" value="TreeGrafter"/>
</dbReference>
<evidence type="ECO:0000256" key="2">
    <source>
        <dbReference type="ARBA" id="ARBA00004370"/>
    </source>
</evidence>
<name>A0AA97JVY1_EUBMA</name>
<keyword evidence="4" id="KW-0479">Metal-binding</keyword>
<dbReference type="InterPro" id="IPR050182">
    <property type="entry name" value="Cytochrome_P450_fam2"/>
</dbReference>
<dbReference type="GO" id="GO:0006805">
    <property type="term" value="P:xenobiotic metabolic process"/>
    <property type="evidence" value="ECO:0007669"/>
    <property type="project" value="TreeGrafter"/>
</dbReference>
<evidence type="ECO:0000256" key="3">
    <source>
        <dbReference type="ARBA" id="ARBA00010617"/>
    </source>
</evidence>
<dbReference type="AlphaFoldDB" id="A0AA97JVY1"/>
<reference evidence="11" key="1">
    <citation type="submission" date="2025-08" db="UniProtKB">
        <authorList>
            <consortium name="RefSeq"/>
        </authorList>
    </citation>
    <scope>IDENTIFICATION</scope>
    <source>
        <tissue evidence="11">Blood</tissue>
    </source>
</reference>
<dbReference type="PANTHER" id="PTHR24300:SF1">
    <property type="entry name" value="CYTOCHROME P450 2D6-RELATED"/>
    <property type="match status" value="1"/>
</dbReference>
<keyword evidence="6" id="KW-0408">Iron</keyword>
<comment type="subcellular location">
    <subcellularLocation>
        <location evidence="2">Membrane</location>
    </subcellularLocation>
</comment>
<dbReference type="InterPro" id="IPR001128">
    <property type="entry name" value="Cyt_P450"/>
</dbReference>
<evidence type="ECO:0000256" key="5">
    <source>
        <dbReference type="ARBA" id="ARBA00023002"/>
    </source>
</evidence>
<dbReference type="InterPro" id="IPR002401">
    <property type="entry name" value="Cyt_P450_E_grp-I"/>
</dbReference>
<dbReference type="PRINTS" id="PR01686">
    <property type="entry name" value="EP450ICYP2D"/>
</dbReference>